<proteinExistence type="predicted"/>
<organism evidence="1 2">
    <name type="scientific">Candidatus Methylocalor cossyra</name>
    <dbReference type="NCBI Taxonomy" id="3108543"/>
    <lineage>
        <taxon>Bacteria</taxon>
        <taxon>Pseudomonadati</taxon>
        <taxon>Pseudomonadota</taxon>
        <taxon>Gammaproteobacteria</taxon>
        <taxon>Methylococcales</taxon>
        <taxon>Methylococcaceae</taxon>
        <taxon>Candidatus Methylocalor</taxon>
    </lineage>
</organism>
<keyword evidence="2" id="KW-1185">Reference proteome</keyword>
<sequence length="175" mass="18466">MEGPAGPGRVVARGGLPVAVPAGVPGGRRFRFPKAVPGRPGISPGGFFQPAPSTLHVYLEGDGRPWQTRWHIAEDPTPREPVMLRLMARDHQAALYPISGPPVRLRPPHRPRRHAGTVDPAPVALEVEAIAAGLSQVLRIASPGWCGSVTAAAPWPPCPKGPSSCAWVDARGQSC</sequence>
<accession>A0ABP1CB63</accession>
<dbReference type="Proteomes" id="UP001497493">
    <property type="component" value="Chromosome"/>
</dbReference>
<gene>
    <name evidence="1" type="ORF">MECH1_V1_2341</name>
</gene>
<protein>
    <submittedName>
        <fullName evidence="1">Uncharacterized protein</fullName>
    </submittedName>
</protein>
<evidence type="ECO:0000313" key="1">
    <source>
        <dbReference type="EMBL" id="CAL1241117.1"/>
    </source>
</evidence>
<evidence type="ECO:0000313" key="2">
    <source>
        <dbReference type="Proteomes" id="UP001497493"/>
    </source>
</evidence>
<name>A0ABP1CB63_9GAMM</name>
<reference evidence="1 2" key="1">
    <citation type="submission" date="2024-04" db="EMBL/GenBank/DDBJ databases">
        <authorList>
            <person name="Cremers G."/>
        </authorList>
    </citation>
    <scope>NUCLEOTIDE SEQUENCE [LARGE SCALE GENOMIC DNA]</scope>
    <source>
        <strain evidence="1">MeCH1-AG</strain>
    </source>
</reference>
<dbReference type="EMBL" id="OZ026884">
    <property type="protein sequence ID" value="CAL1241117.1"/>
    <property type="molecule type" value="Genomic_DNA"/>
</dbReference>